<evidence type="ECO:0000256" key="7">
    <source>
        <dbReference type="ARBA" id="ARBA00023237"/>
    </source>
</evidence>
<evidence type="ECO:0000256" key="8">
    <source>
        <dbReference type="PROSITE-ProRule" id="PRU01360"/>
    </source>
</evidence>
<dbReference type="EMBL" id="JMSZ01000028">
    <property type="protein sequence ID" value="KDE39655.1"/>
    <property type="molecule type" value="Genomic_DNA"/>
</dbReference>
<evidence type="ECO:0000256" key="5">
    <source>
        <dbReference type="ARBA" id="ARBA00023077"/>
    </source>
</evidence>
<comment type="similarity">
    <text evidence="8 9">Belongs to the TonB-dependent receptor family.</text>
</comment>
<dbReference type="Gene3D" id="2.170.130.10">
    <property type="entry name" value="TonB-dependent receptor, plug domain"/>
    <property type="match status" value="1"/>
</dbReference>
<evidence type="ECO:0000313" key="14">
    <source>
        <dbReference type="Proteomes" id="UP000027318"/>
    </source>
</evidence>
<keyword evidence="5 9" id="KW-0798">TonB box</keyword>
<evidence type="ECO:0000256" key="10">
    <source>
        <dbReference type="SAM" id="SignalP"/>
    </source>
</evidence>
<gene>
    <name evidence="13" type="ORF">ADINL_1933</name>
</gene>
<dbReference type="InterPro" id="IPR036942">
    <property type="entry name" value="Beta-barrel_TonB_sf"/>
</dbReference>
<keyword evidence="4 8" id="KW-0812">Transmembrane</keyword>
<keyword evidence="14" id="KW-1185">Reference proteome</keyword>
<dbReference type="InterPro" id="IPR012910">
    <property type="entry name" value="Plug_dom"/>
</dbReference>
<dbReference type="AlphaFoldDB" id="A0A063Y3B4"/>
<evidence type="ECO:0000256" key="2">
    <source>
        <dbReference type="ARBA" id="ARBA00022448"/>
    </source>
</evidence>
<accession>A0A063Y3B4</accession>
<evidence type="ECO:0000259" key="11">
    <source>
        <dbReference type="Pfam" id="PF00593"/>
    </source>
</evidence>
<name>A0A063Y3B4_9GAMM</name>
<dbReference type="Pfam" id="PF00593">
    <property type="entry name" value="TonB_dep_Rec_b-barrel"/>
    <property type="match status" value="1"/>
</dbReference>
<evidence type="ECO:0000256" key="6">
    <source>
        <dbReference type="ARBA" id="ARBA00023136"/>
    </source>
</evidence>
<evidence type="ECO:0000256" key="3">
    <source>
        <dbReference type="ARBA" id="ARBA00022452"/>
    </source>
</evidence>
<dbReference type="PROSITE" id="PS52016">
    <property type="entry name" value="TONB_DEPENDENT_REC_3"/>
    <property type="match status" value="1"/>
</dbReference>
<evidence type="ECO:0000259" key="12">
    <source>
        <dbReference type="Pfam" id="PF07715"/>
    </source>
</evidence>
<dbReference type="InterPro" id="IPR039426">
    <property type="entry name" value="TonB-dep_rcpt-like"/>
</dbReference>
<dbReference type="PANTHER" id="PTHR30069:SF27">
    <property type="entry name" value="BLL4766 PROTEIN"/>
    <property type="match status" value="1"/>
</dbReference>
<dbReference type="Pfam" id="PF07715">
    <property type="entry name" value="Plug"/>
    <property type="match status" value="1"/>
</dbReference>
<feature type="domain" description="TonB-dependent receptor plug" evidence="12">
    <location>
        <begin position="64"/>
        <end position="171"/>
    </location>
</feature>
<dbReference type="Gene3D" id="2.40.170.20">
    <property type="entry name" value="TonB-dependent receptor, beta-barrel domain"/>
    <property type="match status" value="1"/>
</dbReference>
<keyword evidence="7 8" id="KW-0998">Cell outer membrane</keyword>
<reference evidence="13 14" key="1">
    <citation type="journal article" date="2005" name="Int. J. Syst. Evol. Microbiol.">
        <title>Nitrincola lacisaponensis gen. nov., sp. nov., a novel alkaliphilic bacterium isolated from an alkaline, saline lake.</title>
        <authorList>
            <person name="Dimitriu P.A."/>
            <person name="Shukla S.K."/>
            <person name="Conradt J."/>
            <person name="Marquez M.C."/>
            <person name="Ventosa A."/>
            <person name="Maglia A."/>
            <person name="Peyton B.M."/>
            <person name="Pinkart H.C."/>
            <person name="Mormile M.R."/>
        </authorList>
    </citation>
    <scope>NUCLEOTIDE SEQUENCE [LARGE SCALE GENOMIC DNA]</scope>
    <source>
        <strain evidence="13 14">4CA</strain>
    </source>
</reference>
<dbReference type="InterPro" id="IPR000531">
    <property type="entry name" value="Beta-barrel_TonB"/>
</dbReference>
<keyword evidence="13" id="KW-0675">Receptor</keyword>
<evidence type="ECO:0000256" key="4">
    <source>
        <dbReference type="ARBA" id="ARBA00022692"/>
    </source>
</evidence>
<dbReference type="PANTHER" id="PTHR30069">
    <property type="entry name" value="TONB-DEPENDENT OUTER MEMBRANE RECEPTOR"/>
    <property type="match status" value="1"/>
</dbReference>
<keyword evidence="10" id="KW-0732">Signal</keyword>
<dbReference type="SUPFAM" id="SSF56935">
    <property type="entry name" value="Porins"/>
    <property type="match status" value="1"/>
</dbReference>
<evidence type="ECO:0000256" key="9">
    <source>
        <dbReference type="RuleBase" id="RU003357"/>
    </source>
</evidence>
<dbReference type="GO" id="GO:0009279">
    <property type="term" value="C:cell outer membrane"/>
    <property type="evidence" value="ECO:0007669"/>
    <property type="project" value="UniProtKB-SubCell"/>
</dbReference>
<dbReference type="Proteomes" id="UP000027318">
    <property type="component" value="Unassembled WGS sequence"/>
</dbReference>
<dbReference type="RefSeq" id="WP_036547066.1">
    <property type="nucleotide sequence ID" value="NZ_JMSZ01000028.1"/>
</dbReference>
<evidence type="ECO:0000256" key="1">
    <source>
        <dbReference type="ARBA" id="ARBA00004571"/>
    </source>
</evidence>
<comment type="caution">
    <text evidence="13">The sequence shown here is derived from an EMBL/GenBank/DDBJ whole genome shotgun (WGS) entry which is preliminary data.</text>
</comment>
<dbReference type="STRING" id="267850.ADINL_1933"/>
<keyword evidence="2 8" id="KW-0813">Transport</keyword>
<dbReference type="GO" id="GO:0044718">
    <property type="term" value="P:siderophore transmembrane transport"/>
    <property type="evidence" value="ECO:0007669"/>
    <property type="project" value="TreeGrafter"/>
</dbReference>
<feature type="signal peptide" evidence="10">
    <location>
        <begin position="1"/>
        <end position="36"/>
    </location>
</feature>
<dbReference type="OrthoDB" id="9758929at2"/>
<proteinExistence type="inferred from homology"/>
<keyword evidence="6 8" id="KW-0472">Membrane</keyword>
<feature type="domain" description="TonB-dependent receptor-like beta-barrel" evidence="11">
    <location>
        <begin position="188"/>
        <end position="663"/>
    </location>
</feature>
<keyword evidence="3 8" id="KW-1134">Transmembrane beta strand</keyword>
<feature type="chain" id="PRO_5001623408" evidence="10">
    <location>
        <begin position="37"/>
        <end position="691"/>
    </location>
</feature>
<organism evidence="13 14">
    <name type="scientific">Nitrincola lacisaponensis</name>
    <dbReference type="NCBI Taxonomy" id="267850"/>
    <lineage>
        <taxon>Bacteria</taxon>
        <taxon>Pseudomonadati</taxon>
        <taxon>Pseudomonadota</taxon>
        <taxon>Gammaproteobacteria</taxon>
        <taxon>Oceanospirillales</taxon>
        <taxon>Oceanospirillaceae</taxon>
        <taxon>Nitrincola</taxon>
    </lineage>
</organism>
<sequence length="691" mass="78284">MLYSSFLKQNTSSCLKRATAVTVLPGMLTLSLSLSADTLFLKETDLLSDLPVVTSASRLKQNQHTSPASVTILDRETISASGAQTLPDLLALVPGFQLFQINSNRQGVNYHGVNDEFPNQLDIMVNGRSVYLPLLSTVLWHTLGIHPEDIERVEVVRGSNAATHGSNAFLGAVNFITRHSAADADWRVSGTFGSMNSQNGYASHSGQLDGLLYRVSVASESNDGSNRFHDATRRHYLNAEFNWSPSLHDNLTLQLGYDKGMSHIGYLFDYRGFPEGEHYISQQDYQAYHQQLTWTRWLNNDTQLHAHLYRNALRLDETPPSPSDIQRFYQLDDENLASLFLSMNPGFRGYREHGRTHVIDAEIALEHRRGSTRSYTGMGIRRDKASSPVLLQSSNIESERLRLFHSSMIEFNPKLRINLGLMHEHQSATLHGTSGRIALNHQITPQTSLRIGYSHSERLPSILEKNGNYSTLRPDNTINQVDLSNPALQAEHVQSWELGMHHQFTHLEGFIDIRAFHEEVSDAIVNVMVNIDDNDRAGQKQNAGYWRNQGIEAQLKLQPVNHFWMLFNYSYLDNQVGNWSQGLASFFDGGQLAPRHTLSALANWQLLPDLNLSTSYYAMDSVRWRRSYGTLAPQPRFQRIDLKLAKSWSGPGHQLELAAVVQNALHKSYQTFYQDHRFDRRTLVQLKLTMD</sequence>
<comment type="subcellular location">
    <subcellularLocation>
        <location evidence="1 8">Cell outer membrane</location>
        <topology evidence="1 8">Multi-pass membrane protein</topology>
    </subcellularLocation>
</comment>
<evidence type="ECO:0000313" key="13">
    <source>
        <dbReference type="EMBL" id="KDE39655.1"/>
    </source>
</evidence>
<protein>
    <submittedName>
        <fullName evidence="13">TonB-dependent receptor</fullName>
    </submittedName>
</protein>
<dbReference type="InterPro" id="IPR037066">
    <property type="entry name" value="Plug_dom_sf"/>
</dbReference>
<dbReference type="GO" id="GO:0015344">
    <property type="term" value="F:siderophore uptake transmembrane transporter activity"/>
    <property type="evidence" value="ECO:0007669"/>
    <property type="project" value="TreeGrafter"/>
</dbReference>